<sequence length="286" mass="33141">MMTKFQLPNMFEPFKSTKIDRRKIKRVLRDLPLPIKKEIDFPSRCHKGQRCLSGLCPTCMRNFRRKFLRFAHQERLASLRWSFVTVLIDGWTIKAGVYDNFGPLKDHAIIKQILQRFRRLQQPRLILFGSIETVYQTFDSDPIGKPFHLHMMISGASKKAIHKCLNVPESLSTTSAIPIHVKLVGSTYDDFVRAASYTIKQPFWEQRKSSKSKFKPRRFPTRLALGELLSNYGQHHIGGRTFYIGIRYQHSQFSFTDNVKSVITDKIAKKAKLIATPLPKTTASRE</sequence>
<dbReference type="AlphaFoldDB" id="A0A366DGW4"/>
<proteinExistence type="predicted"/>
<dbReference type="Proteomes" id="UP000252893">
    <property type="component" value="Unassembled WGS sequence"/>
</dbReference>
<reference evidence="1 2" key="1">
    <citation type="submission" date="2018-06" db="EMBL/GenBank/DDBJ databases">
        <title>Genomic Encyclopedia of Type Strains, Phase IV (KMG-IV): sequencing the most valuable type-strain genomes for metagenomic binning, comparative biology and taxonomic classification.</title>
        <authorList>
            <person name="Goeker M."/>
        </authorList>
    </citation>
    <scope>NUCLEOTIDE SEQUENCE [LARGE SCALE GENOMIC DNA]</scope>
    <source>
        <strain evidence="1 2">DSM 25619</strain>
    </source>
</reference>
<organism evidence="1 2">
    <name type="scientific">Pseudochrobactrum asaccharolyticum</name>
    <dbReference type="NCBI Taxonomy" id="354351"/>
    <lineage>
        <taxon>Bacteria</taxon>
        <taxon>Pseudomonadati</taxon>
        <taxon>Pseudomonadota</taxon>
        <taxon>Alphaproteobacteria</taxon>
        <taxon>Hyphomicrobiales</taxon>
        <taxon>Brucellaceae</taxon>
        <taxon>Pseudochrobactrum</taxon>
    </lineage>
</organism>
<accession>A0A366DGW4</accession>
<gene>
    <name evidence="1" type="ORF">DFR47_1199</name>
</gene>
<evidence type="ECO:0008006" key="3">
    <source>
        <dbReference type="Google" id="ProtNLM"/>
    </source>
</evidence>
<name>A0A366DGW4_9HYPH</name>
<evidence type="ECO:0000313" key="1">
    <source>
        <dbReference type="EMBL" id="RBO88508.1"/>
    </source>
</evidence>
<keyword evidence="2" id="KW-1185">Reference proteome</keyword>
<dbReference type="EMBL" id="QNRH01000019">
    <property type="protein sequence ID" value="RBO88508.1"/>
    <property type="molecule type" value="Genomic_DNA"/>
</dbReference>
<comment type="caution">
    <text evidence="1">The sequence shown here is derived from an EMBL/GenBank/DDBJ whole genome shotgun (WGS) entry which is preliminary data.</text>
</comment>
<dbReference type="RefSeq" id="WP_147245704.1">
    <property type="nucleotide sequence ID" value="NZ_JBHEEG010000018.1"/>
</dbReference>
<evidence type="ECO:0000313" key="2">
    <source>
        <dbReference type="Proteomes" id="UP000252893"/>
    </source>
</evidence>
<dbReference type="OrthoDB" id="9962597at2"/>
<protein>
    <recommendedName>
        <fullName evidence="3">Replication protein</fullName>
    </recommendedName>
</protein>